<dbReference type="SMART" id="SM00065">
    <property type="entry name" value="GAF"/>
    <property type="match status" value="1"/>
</dbReference>
<keyword evidence="4" id="KW-0472">Membrane</keyword>
<feature type="domain" description="GAF" evidence="5">
    <location>
        <begin position="614"/>
        <end position="765"/>
    </location>
</feature>
<evidence type="ECO:0000259" key="5">
    <source>
        <dbReference type="SMART" id="SM00065"/>
    </source>
</evidence>
<dbReference type="EMBL" id="BAABJX010000054">
    <property type="protein sequence ID" value="GAA4846552.1"/>
    <property type="molecule type" value="Genomic_DNA"/>
</dbReference>
<dbReference type="Gene3D" id="3.30.450.40">
    <property type="match status" value="1"/>
</dbReference>
<dbReference type="SUPFAM" id="SSF55781">
    <property type="entry name" value="GAF domain-like"/>
    <property type="match status" value="1"/>
</dbReference>
<gene>
    <name evidence="7" type="ORF">GCM10023331_34140</name>
</gene>
<evidence type="ECO:0000313" key="7">
    <source>
        <dbReference type="EMBL" id="GAA4846552.1"/>
    </source>
</evidence>
<organism evidence="7 8">
    <name type="scientific">Algivirga pacifica</name>
    <dbReference type="NCBI Taxonomy" id="1162670"/>
    <lineage>
        <taxon>Bacteria</taxon>
        <taxon>Pseudomonadati</taxon>
        <taxon>Bacteroidota</taxon>
        <taxon>Cytophagia</taxon>
        <taxon>Cytophagales</taxon>
        <taxon>Flammeovirgaceae</taxon>
        <taxon>Algivirga</taxon>
    </lineage>
</organism>
<comment type="caution">
    <text evidence="7">The sequence shown here is derived from an EMBL/GenBank/DDBJ whole genome shotgun (WGS) entry which is preliminary data.</text>
</comment>
<dbReference type="Pfam" id="PF13185">
    <property type="entry name" value="GAF_2"/>
    <property type="match status" value="1"/>
</dbReference>
<dbReference type="InterPro" id="IPR011990">
    <property type="entry name" value="TPR-like_helical_dom_sf"/>
</dbReference>
<dbReference type="InterPro" id="IPR029016">
    <property type="entry name" value="GAF-like_dom_sf"/>
</dbReference>
<evidence type="ECO:0000256" key="2">
    <source>
        <dbReference type="PROSITE-ProRule" id="PRU00339"/>
    </source>
</evidence>
<sequence>MMWGSHCSFGQNHQTEVEALKKELRGVLDNRERVDILNRLANMAKDANDINQTLKYAGEALKLANQIYYKQGAGYALIQHCFVYRLKREFQKGLDYGFQAATNFEEEQDHLGMFYAYSELYTLYQDWNAGPGTIQYLEKALQAAEALNDEQKINQMHQLLGSANQREGKFLKSLEYFEKYKNYVKKKGEMGQYTTTLAHMANIYNSNLRSYGKALEYNLEILRIKSEQEDKVAMASFMNDVGYLYEKLGNFEMALKYFKNAVELNNELNKNEKENIPLLKNIGTIYLNGYRNIPKAIRVYEDAVDVAERLGSYTQIAQMYRGLGVAYQSDRRFSTADKSYEKAIQFAKKAQDRDVLVLCYNSRIDLAEQTGSYKRALQLSNALTALKDQILREERQKLEEEKRNFNAARQKQEQLEKKLEARKEEEQRLRDQEQQARLRIMKMKQEQKSKEYELVKEQAEKKEAENELLLAKQELANKLEQEKLDKIRKEKQENDLLINQERSQRKNLDNQILLQKKANKLLEDKIEEERRTKNFAYIALASIFFGLIGMVIFLIINRNKNRRLTKQNKEILTQKQEIEQQRDQIALAKKEVENVNDDFQQLSEFGQKITATMDFNSINWTAFGFANAQMDAAIFGIGTFDNQSNLLEFKSLLENGENKPRFRFKLSQTNSLAVLCLKSQEEIIINDFDKEIGLYIQEEISFPYEERPKSLVYIPLTAEQKTLGVLTVQSFEKSAYTRQSINILRSMASYISIALTNADAYGVINLKNKHITDSMRYAQTIQRSILPAAGKIKRDLHLDTFILFKPKDIVSGDYYWYSKIDRDELNRKNLANPFTDSLTFMAVIDCTGHGVPGGFMSMVGNTLLNEIINQKHIYAPAQILEKLNEGIIRALHQETKINDDGMDITLCVIEKTKDNKTKVYFSGAKRPLWYIPNKEEKIIEIKGTNKAIGGMWAHKKDRDFEEHTLELERGSTLYLVTDGYADQNNAEGKKFGKLKMIKTLEKIAPLNMMDQKDKLEEVLDKHQGNVSQRDDITVVGIKLI</sequence>
<dbReference type="InterPro" id="IPR001932">
    <property type="entry name" value="PPM-type_phosphatase-like_dom"/>
</dbReference>
<dbReference type="InterPro" id="IPR019734">
    <property type="entry name" value="TPR_rpt"/>
</dbReference>
<name>A0ABP9DKY2_9BACT</name>
<accession>A0ABP9DKY2</accession>
<keyword evidence="4" id="KW-1133">Transmembrane helix</keyword>
<protein>
    <recommendedName>
        <fullName evidence="9">Serine phosphatase RsbU, regulator of sigma subunit</fullName>
    </recommendedName>
</protein>
<dbReference type="InterPro" id="IPR003018">
    <property type="entry name" value="GAF"/>
</dbReference>
<dbReference type="InterPro" id="IPR052016">
    <property type="entry name" value="Bact_Sigma-Reg"/>
</dbReference>
<feature type="transmembrane region" description="Helical" evidence="4">
    <location>
        <begin position="535"/>
        <end position="556"/>
    </location>
</feature>
<feature type="coiled-coil region" evidence="3">
    <location>
        <begin position="561"/>
        <end position="598"/>
    </location>
</feature>
<dbReference type="PROSITE" id="PS50293">
    <property type="entry name" value="TPR_REGION"/>
    <property type="match status" value="1"/>
</dbReference>
<feature type="domain" description="PPM-type phosphatase" evidence="6">
    <location>
        <begin position="795"/>
        <end position="1039"/>
    </location>
</feature>
<proteinExistence type="predicted"/>
<keyword evidence="3" id="KW-0175">Coiled coil</keyword>
<evidence type="ECO:0008006" key="9">
    <source>
        <dbReference type="Google" id="ProtNLM"/>
    </source>
</evidence>
<keyword evidence="1" id="KW-0378">Hydrolase</keyword>
<reference evidence="8" key="1">
    <citation type="journal article" date="2019" name="Int. J. Syst. Evol. Microbiol.">
        <title>The Global Catalogue of Microorganisms (GCM) 10K type strain sequencing project: providing services to taxonomists for standard genome sequencing and annotation.</title>
        <authorList>
            <consortium name="The Broad Institute Genomics Platform"/>
            <consortium name="The Broad Institute Genome Sequencing Center for Infectious Disease"/>
            <person name="Wu L."/>
            <person name="Ma J."/>
        </authorList>
    </citation>
    <scope>NUCLEOTIDE SEQUENCE [LARGE SCALE GENOMIC DNA]</scope>
    <source>
        <strain evidence="8">JCM 18326</strain>
    </source>
</reference>
<dbReference type="Pfam" id="PF07228">
    <property type="entry name" value="SpoIIE"/>
    <property type="match status" value="1"/>
</dbReference>
<evidence type="ECO:0000256" key="3">
    <source>
        <dbReference type="SAM" id="Coils"/>
    </source>
</evidence>
<dbReference type="Gene3D" id="1.25.40.10">
    <property type="entry name" value="Tetratricopeptide repeat domain"/>
    <property type="match status" value="2"/>
</dbReference>
<evidence type="ECO:0000259" key="6">
    <source>
        <dbReference type="SMART" id="SM00331"/>
    </source>
</evidence>
<dbReference type="SUPFAM" id="SSF48452">
    <property type="entry name" value="TPR-like"/>
    <property type="match status" value="2"/>
</dbReference>
<dbReference type="Pfam" id="PF13374">
    <property type="entry name" value="TPR_10"/>
    <property type="match status" value="1"/>
</dbReference>
<feature type="repeat" description="TPR" evidence="2">
    <location>
        <begin position="317"/>
        <end position="350"/>
    </location>
</feature>
<evidence type="ECO:0000256" key="4">
    <source>
        <dbReference type="SAM" id="Phobius"/>
    </source>
</evidence>
<dbReference type="PROSITE" id="PS50005">
    <property type="entry name" value="TPR"/>
    <property type="match status" value="2"/>
</dbReference>
<keyword evidence="4" id="KW-0812">Transmembrane</keyword>
<dbReference type="Proteomes" id="UP001500298">
    <property type="component" value="Unassembled WGS sequence"/>
</dbReference>
<keyword evidence="8" id="KW-1185">Reference proteome</keyword>
<evidence type="ECO:0000256" key="1">
    <source>
        <dbReference type="ARBA" id="ARBA00022801"/>
    </source>
</evidence>
<evidence type="ECO:0000313" key="8">
    <source>
        <dbReference type="Proteomes" id="UP001500298"/>
    </source>
</evidence>
<dbReference type="SMART" id="SM00331">
    <property type="entry name" value="PP2C_SIG"/>
    <property type="match status" value="1"/>
</dbReference>
<dbReference type="SMART" id="SM00028">
    <property type="entry name" value="TPR"/>
    <property type="match status" value="4"/>
</dbReference>
<dbReference type="PANTHER" id="PTHR43156:SF9">
    <property type="entry name" value="HAMP DOMAIN-CONTAINING PROTEIN"/>
    <property type="match status" value="1"/>
</dbReference>
<dbReference type="Gene3D" id="3.60.40.10">
    <property type="entry name" value="PPM-type phosphatase domain"/>
    <property type="match status" value="1"/>
</dbReference>
<dbReference type="PANTHER" id="PTHR43156">
    <property type="entry name" value="STAGE II SPORULATION PROTEIN E-RELATED"/>
    <property type="match status" value="1"/>
</dbReference>
<feature type="repeat" description="TPR" evidence="2">
    <location>
        <begin position="235"/>
        <end position="268"/>
    </location>
</feature>
<dbReference type="InterPro" id="IPR036457">
    <property type="entry name" value="PPM-type-like_dom_sf"/>
</dbReference>
<feature type="coiled-coil region" evidence="3">
    <location>
        <begin position="376"/>
        <end position="525"/>
    </location>
</feature>
<keyword evidence="2" id="KW-0802">TPR repeat</keyword>